<accession>A0ABQ1LBX6</accession>
<evidence type="ECO:0000256" key="1">
    <source>
        <dbReference type="ARBA" id="ARBA00006987"/>
    </source>
</evidence>
<dbReference type="PANTHER" id="PTHR42928">
    <property type="entry name" value="TRICARBOXYLATE-BINDING PROTEIN"/>
    <property type="match status" value="1"/>
</dbReference>
<sequence>MMAGVKRLLSFLLPALALFCLDGRAAPRAAECLIPSKPGGAMYLTCRLAQAALADSPGAPQLALRYLPGGVGAVAWHTLASRRRAEPDTLVAFSGGSILNLAQGKFGKASAADVRWVAAFGTDYGMIAVPANSPYGSLRDLVEALRRDPKRVVIGMSGTIGSQDWIKMALLVRQAGIDPRQMRFVALEGGGEQFVAMQAGHVQAVSGDTSEALLYAGAANVKVLAVLSERRLPGKLAGIPTAREQGYDVVWPVIRGVWMGPGVADADYLRWVAAFARMESSPGFARLREEAGLYPFSLTGDALRLHVERSIETYDRQARDFNLRRR</sequence>
<gene>
    <name evidence="3" type="ORF">GCM10011572_49530</name>
</gene>
<dbReference type="Pfam" id="PF03401">
    <property type="entry name" value="TctC"/>
    <property type="match status" value="1"/>
</dbReference>
<dbReference type="CDD" id="cd07012">
    <property type="entry name" value="PBP2_Bug_TTT"/>
    <property type="match status" value="1"/>
</dbReference>
<dbReference type="Gene3D" id="3.40.190.10">
    <property type="entry name" value="Periplasmic binding protein-like II"/>
    <property type="match status" value="1"/>
</dbReference>
<proteinExistence type="inferred from homology"/>
<dbReference type="EMBL" id="BMKG01000032">
    <property type="protein sequence ID" value="GGC22169.1"/>
    <property type="molecule type" value="Genomic_DNA"/>
</dbReference>
<dbReference type="InterPro" id="IPR042100">
    <property type="entry name" value="Bug_dom1"/>
</dbReference>
<keyword evidence="2" id="KW-0732">Signal</keyword>
<protein>
    <submittedName>
        <fullName evidence="3">Tricarboxylic transport membrane protein</fullName>
    </submittedName>
</protein>
<dbReference type="PIRSF" id="PIRSF017082">
    <property type="entry name" value="YflP"/>
    <property type="match status" value="1"/>
</dbReference>
<keyword evidence="4" id="KW-1185">Reference proteome</keyword>
<dbReference type="PANTHER" id="PTHR42928:SF3">
    <property type="entry name" value="UPF0065 PROTEIN YFLP"/>
    <property type="match status" value="1"/>
</dbReference>
<reference evidence="4" key="1">
    <citation type="journal article" date="2019" name="Int. J. Syst. Evol. Microbiol.">
        <title>The Global Catalogue of Microorganisms (GCM) 10K type strain sequencing project: providing services to taxonomists for standard genome sequencing and annotation.</title>
        <authorList>
            <consortium name="The Broad Institute Genomics Platform"/>
            <consortium name="The Broad Institute Genome Sequencing Center for Infectious Disease"/>
            <person name="Wu L."/>
            <person name="Ma J."/>
        </authorList>
    </citation>
    <scope>NUCLEOTIDE SEQUENCE [LARGE SCALE GENOMIC DNA]</scope>
    <source>
        <strain evidence="4">CGMCC 1.15931</strain>
    </source>
</reference>
<dbReference type="Proteomes" id="UP000622638">
    <property type="component" value="Unassembled WGS sequence"/>
</dbReference>
<comment type="similarity">
    <text evidence="1">Belongs to the UPF0065 (bug) family.</text>
</comment>
<dbReference type="SUPFAM" id="SSF53850">
    <property type="entry name" value="Periplasmic binding protein-like II"/>
    <property type="match status" value="1"/>
</dbReference>
<feature type="chain" id="PRO_5046650482" evidence="2">
    <location>
        <begin position="26"/>
        <end position="326"/>
    </location>
</feature>
<evidence type="ECO:0000256" key="2">
    <source>
        <dbReference type="SAM" id="SignalP"/>
    </source>
</evidence>
<name>A0ABQ1LBX6_9BURK</name>
<comment type="caution">
    <text evidence="3">The sequence shown here is derived from an EMBL/GenBank/DDBJ whole genome shotgun (WGS) entry which is preliminary data.</text>
</comment>
<dbReference type="Gene3D" id="3.40.190.150">
    <property type="entry name" value="Bordetella uptake gene, domain 1"/>
    <property type="match status" value="1"/>
</dbReference>
<dbReference type="InterPro" id="IPR005064">
    <property type="entry name" value="BUG"/>
</dbReference>
<feature type="signal peptide" evidence="2">
    <location>
        <begin position="1"/>
        <end position="25"/>
    </location>
</feature>
<organism evidence="3 4">
    <name type="scientific">Pseudoduganella buxea</name>
    <dbReference type="NCBI Taxonomy" id="1949069"/>
    <lineage>
        <taxon>Bacteria</taxon>
        <taxon>Pseudomonadati</taxon>
        <taxon>Pseudomonadota</taxon>
        <taxon>Betaproteobacteria</taxon>
        <taxon>Burkholderiales</taxon>
        <taxon>Oxalobacteraceae</taxon>
        <taxon>Telluria group</taxon>
        <taxon>Pseudoduganella</taxon>
    </lineage>
</organism>
<evidence type="ECO:0000313" key="4">
    <source>
        <dbReference type="Proteomes" id="UP000622638"/>
    </source>
</evidence>
<evidence type="ECO:0000313" key="3">
    <source>
        <dbReference type="EMBL" id="GGC22169.1"/>
    </source>
</evidence>